<accession>A0A8H3G6R0</accession>
<dbReference type="SUPFAM" id="SSF51110">
    <property type="entry name" value="alpha-D-mannose-specific plant lectins"/>
    <property type="match status" value="1"/>
</dbReference>
<dbReference type="InterPro" id="IPR036426">
    <property type="entry name" value="Bulb-type_lectin_dom_sf"/>
</dbReference>
<proteinExistence type="predicted"/>
<dbReference type="SMART" id="SM00108">
    <property type="entry name" value="B_lectin"/>
    <property type="match status" value="1"/>
</dbReference>
<dbReference type="Gene3D" id="2.90.10.10">
    <property type="entry name" value="Bulb-type lectin domain"/>
    <property type="match status" value="2"/>
</dbReference>
<evidence type="ECO:0000256" key="2">
    <source>
        <dbReference type="SAM" id="SignalP"/>
    </source>
</evidence>
<organism evidence="4 5">
    <name type="scientific">Alectoria fallacina</name>
    <dbReference type="NCBI Taxonomy" id="1903189"/>
    <lineage>
        <taxon>Eukaryota</taxon>
        <taxon>Fungi</taxon>
        <taxon>Dikarya</taxon>
        <taxon>Ascomycota</taxon>
        <taxon>Pezizomycotina</taxon>
        <taxon>Lecanoromycetes</taxon>
        <taxon>OSLEUM clade</taxon>
        <taxon>Lecanoromycetidae</taxon>
        <taxon>Lecanorales</taxon>
        <taxon>Lecanorineae</taxon>
        <taxon>Parmeliaceae</taxon>
        <taxon>Alectoria</taxon>
    </lineage>
</organism>
<feature type="compositionally biased region" description="Basic and acidic residues" evidence="1">
    <location>
        <begin position="180"/>
        <end position="197"/>
    </location>
</feature>
<feature type="chain" id="PRO_5034487004" description="Bulb-type lectin domain-containing protein" evidence="2">
    <location>
        <begin position="17"/>
        <end position="197"/>
    </location>
</feature>
<gene>
    <name evidence="4" type="ORF">ALECFALPRED_005868</name>
</gene>
<keyword evidence="5" id="KW-1185">Reference proteome</keyword>
<dbReference type="EMBL" id="CAJPDR010000370">
    <property type="protein sequence ID" value="CAF9934153.1"/>
    <property type="molecule type" value="Genomic_DNA"/>
</dbReference>
<feature type="domain" description="Bulb-type lectin" evidence="3">
    <location>
        <begin position="31"/>
        <end position="143"/>
    </location>
</feature>
<evidence type="ECO:0000313" key="5">
    <source>
        <dbReference type="Proteomes" id="UP000664203"/>
    </source>
</evidence>
<dbReference type="PROSITE" id="PS50927">
    <property type="entry name" value="BULB_LECTIN"/>
    <property type="match status" value="1"/>
</dbReference>
<evidence type="ECO:0000256" key="1">
    <source>
        <dbReference type="SAM" id="MobiDB-lite"/>
    </source>
</evidence>
<dbReference type="OrthoDB" id="1884773at2759"/>
<dbReference type="AlphaFoldDB" id="A0A8H3G6R0"/>
<dbReference type="Proteomes" id="UP000664203">
    <property type="component" value="Unassembled WGS sequence"/>
</dbReference>
<feature type="region of interest" description="Disordered" evidence="1">
    <location>
        <begin position="143"/>
        <end position="162"/>
    </location>
</feature>
<evidence type="ECO:0000259" key="3">
    <source>
        <dbReference type="PROSITE" id="PS50927"/>
    </source>
</evidence>
<feature type="region of interest" description="Disordered" evidence="1">
    <location>
        <begin position="174"/>
        <end position="197"/>
    </location>
</feature>
<protein>
    <recommendedName>
        <fullName evidence="3">Bulb-type lectin domain-containing protein</fullName>
    </recommendedName>
</protein>
<sequence length="197" mass="21227">MWFPTAVLSILTLAAASPMGSLQRRANKEVLFGTQQAFTLKPSNSPVVSLWGGVDTYFQGDGNFVVYNGGAIWSSGTAGHNCETTDTCLLAWQGDGNLVIYINGAALWSSGTAKRGELLTFTAQSYAIEITGVESEGSAPILWRTPETGNEPDPGPGGPSFLLSEVEEAEWIRGWGQDVVKMDDGTEWDESSRWDAR</sequence>
<feature type="signal peptide" evidence="2">
    <location>
        <begin position="1"/>
        <end position="16"/>
    </location>
</feature>
<name>A0A8H3G6R0_9LECA</name>
<evidence type="ECO:0000313" key="4">
    <source>
        <dbReference type="EMBL" id="CAF9934153.1"/>
    </source>
</evidence>
<dbReference type="InterPro" id="IPR001480">
    <property type="entry name" value="Bulb-type_lectin_dom"/>
</dbReference>
<reference evidence="4" key="1">
    <citation type="submission" date="2021-03" db="EMBL/GenBank/DDBJ databases">
        <authorList>
            <person name="Tagirdzhanova G."/>
        </authorList>
    </citation>
    <scope>NUCLEOTIDE SEQUENCE</scope>
</reference>
<keyword evidence="2" id="KW-0732">Signal</keyword>
<comment type="caution">
    <text evidence="4">The sequence shown here is derived from an EMBL/GenBank/DDBJ whole genome shotgun (WGS) entry which is preliminary data.</text>
</comment>